<reference evidence="4" key="2">
    <citation type="journal article" date="2024" name="Plant">
        <title>Genomic evolution and insights into agronomic trait innovations of Sesamum species.</title>
        <authorList>
            <person name="Miao H."/>
            <person name="Wang L."/>
            <person name="Qu L."/>
            <person name="Liu H."/>
            <person name="Sun Y."/>
            <person name="Le M."/>
            <person name="Wang Q."/>
            <person name="Wei S."/>
            <person name="Zheng Y."/>
            <person name="Lin W."/>
            <person name="Duan Y."/>
            <person name="Cao H."/>
            <person name="Xiong S."/>
            <person name="Wang X."/>
            <person name="Wei L."/>
            <person name="Li C."/>
            <person name="Ma Q."/>
            <person name="Ju M."/>
            <person name="Zhao R."/>
            <person name="Li G."/>
            <person name="Mu C."/>
            <person name="Tian Q."/>
            <person name="Mei H."/>
            <person name="Zhang T."/>
            <person name="Gao T."/>
            <person name="Zhang H."/>
        </authorList>
    </citation>
    <scope>NUCLEOTIDE SEQUENCE</scope>
    <source>
        <strain evidence="4">K16</strain>
    </source>
</reference>
<name>A0AAE1W229_9LAMI</name>
<evidence type="ECO:0000259" key="3">
    <source>
        <dbReference type="Pfam" id="PF13839"/>
    </source>
</evidence>
<evidence type="ECO:0000256" key="1">
    <source>
        <dbReference type="ARBA" id="ARBA00007727"/>
    </source>
</evidence>
<evidence type="ECO:0000313" key="5">
    <source>
        <dbReference type="Proteomes" id="UP001289374"/>
    </source>
</evidence>
<keyword evidence="2" id="KW-0812">Transmembrane</keyword>
<dbReference type="InterPro" id="IPR026057">
    <property type="entry name" value="TBL_C"/>
</dbReference>
<keyword evidence="2" id="KW-0472">Membrane</keyword>
<dbReference type="AlphaFoldDB" id="A0AAE1W229"/>
<dbReference type="PANTHER" id="PTHR32285">
    <property type="entry name" value="PROTEIN TRICHOME BIREFRINGENCE-LIKE 9-RELATED"/>
    <property type="match status" value="1"/>
</dbReference>
<dbReference type="PANTHER" id="PTHR32285:SF62">
    <property type="entry name" value="PROTEIN TRICHOME BIREFRINGENCE-LIKE 33"/>
    <property type="match status" value="1"/>
</dbReference>
<proteinExistence type="inferred from homology"/>
<evidence type="ECO:0000313" key="4">
    <source>
        <dbReference type="EMBL" id="KAK4385289.1"/>
    </source>
</evidence>
<reference evidence="4" key="1">
    <citation type="submission" date="2020-06" db="EMBL/GenBank/DDBJ databases">
        <authorList>
            <person name="Li T."/>
            <person name="Hu X."/>
            <person name="Zhang T."/>
            <person name="Song X."/>
            <person name="Zhang H."/>
            <person name="Dai N."/>
            <person name="Sheng W."/>
            <person name="Hou X."/>
            <person name="Wei L."/>
        </authorList>
    </citation>
    <scope>NUCLEOTIDE SEQUENCE</scope>
    <source>
        <strain evidence="4">K16</strain>
        <tissue evidence="4">Leaf</tissue>
    </source>
</reference>
<dbReference type="InterPro" id="IPR029962">
    <property type="entry name" value="TBL"/>
</dbReference>
<sequence length="100" mass="11441">MKFWATYDFTQFVIIIRRLIVTYVMTTLFVLQSADRFNATLMLETLRGKRMMFVGDSLNRGQFLSMVCLLNRVLPETAKSLENFGTSVVFTAKVTTLLAS</sequence>
<comment type="similarity">
    <text evidence="1">Belongs to the PC-esterase family. TBL subfamily.</text>
</comment>
<feature type="domain" description="Trichome birefringence-like C-terminal" evidence="3">
    <location>
        <begin position="36"/>
        <end position="82"/>
    </location>
</feature>
<dbReference type="Proteomes" id="UP001289374">
    <property type="component" value="Unassembled WGS sequence"/>
</dbReference>
<accession>A0AAE1W229</accession>
<evidence type="ECO:0000256" key="2">
    <source>
        <dbReference type="SAM" id="Phobius"/>
    </source>
</evidence>
<keyword evidence="2" id="KW-1133">Transmembrane helix</keyword>
<dbReference type="Pfam" id="PF13839">
    <property type="entry name" value="PC-Esterase"/>
    <property type="match status" value="1"/>
</dbReference>
<dbReference type="GO" id="GO:0005794">
    <property type="term" value="C:Golgi apparatus"/>
    <property type="evidence" value="ECO:0007669"/>
    <property type="project" value="TreeGrafter"/>
</dbReference>
<protein>
    <submittedName>
        <fullName evidence="4">Protein trichome birefringence-like 33</fullName>
    </submittedName>
</protein>
<gene>
    <name evidence="4" type="ORF">Sango_2652900</name>
</gene>
<comment type="caution">
    <text evidence="4">The sequence shown here is derived from an EMBL/GenBank/DDBJ whole genome shotgun (WGS) entry which is preliminary data.</text>
</comment>
<keyword evidence="5" id="KW-1185">Reference proteome</keyword>
<organism evidence="4 5">
    <name type="scientific">Sesamum angolense</name>
    <dbReference type="NCBI Taxonomy" id="2727404"/>
    <lineage>
        <taxon>Eukaryota</taxon>
        <taxon>Viridiplantae</taxon>
        <taxon>Streptophyta</taxon>
        <taxon>Embryophyta</taxon>
        <taxon>Tracheophyta</taxon>
        <taxon>Spermatophyta</taxon>
        <taxon>Magnoliopsida</taxon>
        <taxon>eudicotyledons</taxon>
        <taxon>Gunneridae</taxon>
        <taxon>Pentapetalae</taxon>
        <taxon>asterids</taxon>
        <taxon>lamiids</taxon>
        <taxon>Lamiales</taxon>
        <taxon>Pedaliaceae</taxon>
        <taxon>Sesamum</taxon>
    </lineage>
</organism>
<dbReference type="EMBL" id="JACGWL010000016">
    <property type="protein sequence ID" value="KAK4385289.1"/>
    <property type="molecule type" value="Genomic_DNA"/>
</dbReference>
<dbReference type="GO" id="GO:0016413">
    <property type="term" value="F:O-acetyltransferase activity"/>
    <property type="evidence" value="ECO:0007669"/>
    <property type="project" value="InterPro"/>
</dbReference>
<feature type="transmembrane region" description="Helical" evidence="2">
    <location>
        <begin position="12"/>
        <end position="31"/>
    </location>
</feature>